<gene>
    <name evidence="1" type="ORF">DPMN_047428</name>
</gene>
<organism evidence="1 2">
    <name type="scientific">Dreissena polymorpha</name>
    <name type="common">Zebra mussel</name>
    <name type="synonym">Mytilus polymorpha</name>
    <dbReference type="NCBI Taxonomy" id="45954"/>
    <lineage>
        <taxon>Eukaryota</taxon>
        <taxon>Metazoa</taxon>
        <taxon>Spiralia</taxon>
        <taxon>Lophotrochozoa</taxon>
        <taxon>Mollusca</taxon>
        <taxon>Bivalvia</taxon>
        <taxon>Autobranchia</taxon>
        <taxon>Heteroconchia</taxon>
        <taxon>Euheterodonta</taxon>
        <taxon>Imparidentia</taxon>
        <taxon>Neoheterodontei</taxon>
        <taxon>Myida</taxon>
        <taxon>Dreissenoidea</taxon>
        <taxon>Dreissenidae</taxon>
        <taxon>Dreissena</taxon>
    </lineage>
</organism>
<protein>
    <submittedName>
        <fullName evidence="1">Uncharacterized protein</fullName>
    </submittedName>
</protein>
<sequence>MWDLWYRIKESAWPRVQKTPPTDEICTCLDSVEFNGIKVKGDVLMHGVFF</sequence>
<reference evidence="1" key="2">
    <citation type="submission" date="2020-11" db="EMBL/GenBank/DDBJ databases">
        <authorList>
            <person name="McCartney M.A."/>
            <person name="Auch B."/>
            <person name="Kono T."/>
            <person name="Mallez S."/>
            <person name="Becker A."/>
            <person name="Gohl D.M."/>
            <person name="Silverstein K.A.T."/>
            <person name="Koren S."/>
            <person name="Bechman K.B."/>
            <person name="Herman A."/>
            <person name="Abrahante J.E."/>
            <person name="Garbe J."/>
        </authorList>
    </citation>
    <scope>NUCLEOTIDE SEQUENCE</scope>
    <source>
        <strain evidence="1">Duluth1</strain>
        <tissue evidence="1">Whole animal</tissue>
    </source>
</reference>
<proteinExistence type="predicted"/>
<dbReference type="Proteomes" id="UP000828390">
    <property type="component" value="Unassembled WGS sequence"/>
</dbReference>
<reference evidence="1" key="1">
    <citation type="journal article" date="2019" name="bioRxiv">
        <title>The Genome of the Zebra Mussel, Dreissena polymorpha: A Resource for Invasive Species Research.</title>
        <authorList>
            <person name="McCartney M.A."/>
            <person name="Auch B."/>
            <person name="Kono T."/>
            <person name="Mallez S."/>
            <person name="Zhang Y."/>
            <person name="Obille A."/>
            <person name="Becker A."/>
            <person name="Abrahante J.E."/>
            <person name="Garbe J."/>
            <person name="Badalamenti J.P."/>
            <person name="Herman A."/>
            <person name="Mangelson H."/>
            <person name="Liachko I."/>
            <person name="Sullivan S."/>
            <person name="Sone E.D."/>
            <person name="Koren S."/>
            <person name="Silverstein K.A.T."/>
            <person name="Beckman K.B."/>
            <person name="Gohl D.M."/>
        </authorList>
    </citation>
    <scope>NUCLEOTIDE SEQUENCE</scope>
    <source>
        <strain evidence="1">Duluth1</strain>
        <tissue evidence="1">Whole animal</tissue>
    </source>
</reference>
<comment type="caution">
    <text evidence="1">The sequence shown here is derived from an EMBL/GenBank/DDBJ whole genome shotgun (WGS) entry which is preliminary data.</text>
</comment>
<evidence type="ECO:0000313" key="2">
    <source>
        <dbReference type="Proteomes" id="UP000828390"/>
    </source>
</evidence>
<keyword evidence="2" id="KW-1185">Reference proteome</keyword>
<dbReference type="AlphaFoldDB" id="A0A9D4DBF2"/>
<dbReference type="EMBL" id="JAIWYP010000011">
    <property type="protein sequence ID" value="KAH3740718.1"/>
    <property type="molecule type" value="Genomic_DNA"/>
</dbReference>
<name>A0A9D4DBF2_DREPO</name>
<evidence type="ECO:0000313" key="1">
    <source>
        <dbReference type="EMBL" id="KAH3740718.1"/>
    </source>
</evidence>
<accession>A0A9D4DBF2</accession>